<dbReference type="Proteomes" id="UP001218218">
    <property type="component" value="Unassembled WGS sequence"/>
</dbReference>
<accession>A0AAD7F0T2</accession>
<organism evidence="1 2">
    <name type="scientific">Mycena albidolilacea</name>
    <dbReference type="NCBI Taxonomy" id="1033008"/>
    <lineage>
        <taxon>Eukaryota</taxon>
        <taxon>Fungi</taxon>
        <taxon>Dikarya</taxon>
        <taxon>Basidiomycota</taxon>
        <taxon>Agaricomycotina</taxon>
        <taxon>Agaricomycetes</taxon>
        <taxon>Agaricomycetidae</taxon>
        <taxon>Agaricales</taxon>
        <taxon>Marasmiineae</taxon>
        <taxon>Mycenaceae</taxon>
        <taxon>Mycena</taxon>
    </lineage>
</organism>
<comment type="caution">
    <text evidence="1">The sequence shown here is derived from an EMBL/GenBank/DDBJ whole genome shotgun (WGS) entry which is preliminary data.</text>
</comment>
<name>A0AAD7F0T2_9AGAR</name>
<sequence>MNVQTWQASTEAKVVHDVLSTPIPEIDNEQPIYDLRAIVRCYYARRRSGYTLTSPFIRSPARARIDAWTSAYSRGAAPRRVTAPGLGPEHSSLARISTAAFIRRSILDTHELAHGMLPRLCGDLAKSDIDDLTLHIQLSLSDRAVHTVDHIHDLGRSRFLDPDQRPRPLHPTGLPSGYLDRRALYAFMLFTSGAGPLFAEFPRAGSLRPGGRACIGSTLSTQGGSLATSTISPLPE</sequence>
<keyword evidence="2" id="KW-1185">Reference proteome</keyword>
<evidence type="ECO:0000313" key="1">
    <source>
        <dbReference type="EMBL" id="KAJ7360742.1"/>
    </source>
</evidence>
<dbReference type="AlphaFoldDB" id="A0AAD7F0T2"/>
<gene>
    <name evidence="1" type="ORF">DFH08DRAFT_951395</name>
</gene>
<protein>
    <submittedName>
        <fullName evidence="1">Uncharacterized protein</fullName>
    </submittedName>
</protein>
<evidence type="ECO:0000313" key="2">
    <source>
        <dbReference type="Proteomes" id="UP001218218"/>
    </source>
</evidence>
<reference evidence="1" key="1">
    <citation type="submission" date="2023-03" db="EMBL/GenBank/DDBJ databases">
        <title>Massive genome expansion in bonnet fungi (Mycena s.s.) driven by repeated elements and novel gene families across ecological guilds.</title>
        <authorList>
            <consortium name="Lawrence Berkeley National Laboratory"/>
            <person name="Harder C.B."/>
            <person name="Miyauchi S."/>
            <person name="Viragh M."/>
            <person name="Kuo A."/>
            <person name="Thoen E."/>
            <person name="Andreopoulos B."/>
            <person name="Lu D."/>
            <person name="Skrede I."/>
            <person name="Drula E."/>
            <person name="Henrissat B."/>
            <person name="Morin E."/>
            <person name="Kohler A."/>
            <person name="Barry K."/>
            <person name="LaButti K."/>
            <person name="Morin E."/>
            <person name="Salamov A."/>
            <person name="Lipzen A."/>
            <person name="Mereny Z."/>
            <person name="Hegedus B."/>
            <person name="Baldrian P."/>
            <person name="Stursova M."/>
            <person name="Weitz H."/>
            <person name="Taylor A."/>
            <person name="Grigoriev I.V."/>
            <person name="Nagy L.G."/>
            <person name="Martin F."/>
            <person name="Kauserud H."/>
        </authorList>
    </citation>
    <scope>NUCLEOTIDE SEQUENCE</scope>
    <source>
        <strain evidence="1">CBHHK002</strain>
    </source>
</reference>
<dbReference type="EMBL" id="JARIHO010000005">
    <property type="protein sequence ID" value="KAJ7360742.1"/>
    <property type="molecule type" value="Genomic_DNA"/>
</dbReference>
<proteinExistence type="predicted"/>